<evidence type="ECO:0000313" key="2">
    <source>
        <dbReference type="EMBL" id="MDR4326904.1"/>
    </source>
</evidence>
<reference evidence="2" key="1">
    <citation type="submission" date="2019-07" db="EMBL/GenBank/DDBJ databases">
        <title>Phylogenomic Reclassification of ATCC Bacillus Strains and Various Taxa within the Genus Bacillus.</title>
        <authorList>
            <person name="Riojas M.A."/>
            <person name="Frank A.M."/>
            <person name="Fenn S.L."/>
            <person name="King S.P."/>
            <person name="Brower S.M."/>
            <person name="Hazbon M.H."/>
        </authorList>
    </citation>
    <scope>NUCLEOTIDE SEQUENCE</scope>
    <source>
        <strain evidence="2">NR-12239</strain>
    </source>
</reference>
<name>A0AAJ2DK24_9BACI</name>
<protein>
    <recommendedName>
        <fullName evidence="1">Sporulation stage II protein D amidase enhancer LytB N-terminal domain-containing protein</fullName>
    </recommendedName>
</protein>
<evidence type="ECO:0000313" key="3">
    <source>
        <dbReference type="Proteomes" id="UP001248134"/>
    </source>
</evidence>
<dbReference type="Pfam" id="PF08486">
    <property type="entry name" value="SpoIID"/>
    <property type="match status" value="1"/>
</dbReference>
<dbReference type="Proteomes" id="UP001248134">
    <property type="component" value="Unassembled WGS sequence"/>
</dbReference>
<sequence length="404" mass="45784">MLLSIFLGGINEVKVVAASNEGALQPLEEMINNINKKQLSEIPNLWTDDRTKLLADFLNNQENQEKHIGLFNLKNGRIISTKEIPTQFKSQFPTQKDDSLLYYVAIDYQVHQEDEFFINGINYFLVEVQQEQGKWKIAQIADAPVNIITSNGLGFNTQDEKEMQTIIEQRYKGKFVNRQFKTLKTIQTEEKRLFNQKDSKPLTVEAAKAKLGITDNSVSVTLDSEHKEPGLISVYLTNPENQRDYGCSGCVRNIAFNYYVENVLPNEWRSEWHIASLRTGAIVVKMYGWYAVYHHLAGSVGAAIFDDTRSQVFKSDSATSRAVQACLDVMGQGIHRKDNQSLFLTEYRAGAVGNAGIKASGRVSQNGSNYLANIGWLPYEILKYYYNDSDKVGGVGKEYQFFVY</sequence>
<organism evidence="2 3">
    <name type="scientific">Bacillus pseudomycoides</name>
    <dbReference type="NCBI Taxonomy" id="64104"/>
    <lineage>
        <taxon>Bacteria</taxon>
        <taxon>Bacillati</taxon>
        <taxon>Bacillota</taxon>
        <taxon>Bacilli</taxon>
        <taxon>Bacillales</taxon>
        <taxon>Bacillaceae</taxon>
        <taxon>Bacillus</taxon>
        <taxon>Bacillus cereus group</taxon>
    </lineage>
</organism>
<gene>
    <name evidence="2" type="ORF">FOS08_13430</name>
</gene>
<dbReference type="EMBL" id="VLYX01000011">
    <property type="protein sequence ID" value="MDR4326904.1"/>
    <property type="molecule type" value="Genomic_DNA"/>
</dbReference>
<comment type="caution">
    <text evidence="2">The sequence shown here is derived from an EMBL/GenBank/DDBJ whole genome shotgun (WGS) entry which is preliminary data.</text>
</comment>
<evidence type="ECO:0000259" key="1">
    <source>
        <dbReference type="Pfam" id="PF08486"/>
    </source>
</evidence>
<proteinExistence type="predicted"/>
<dbReference type="InterPro" id="IPR013693">
    <property type="entry name" value="SpoIID/LytB_N"/>
</dbReference>
<feature type="domain" description="Sporulation stage II protein D amidase enhancer LytB N-terminal" evidence="1">
    <location>
        <begin position="251"/>
        <end position="324"/>
    </location>
</feature>
<dbReference type="AlphaFoldDB" id="A0AAJ2DK24"/>
<accession>A0AAJ2DK24</accession>